<keyword evidence="3" id="KW-1185">Reference proteome</keyword>
<dbReference type="OrthoDB" id="9806457at2"/>
<dbReference type="Gene3D" id="2.30.130.40">
    <property type="entry name" value="LON domain-like"/>
    <property type="match status" value="1"/>
</dbReference>
<reference evidence="2 3" key="1">
    <citation type="submission" date="2015-07" db="EMBL/GenBank/DDBJ databases">
        <title>Genome sequence of Levilinea saccharolytica DSM 16555.</title>
        <authorList>
            <person name="Hemp J."/>
            <person name="Ward L.M."/>
            <person name="Pace L.A."/>
            <person name="Fischer W.W."/>
        </authorList>
    </citation>
    <scope>NUCLEOTIDE SEQUENCE [LARGE SCALE GENOMIC DNA]</scope>
    <source>
        <strain evidence="2 3">KIBI-1</strain>
    </source>
</reference>
<feature type="domain" description="Lon N-terminal" evidence="1">
    <location>
        <begin position="1"/>
        <end position="199"/>
    </location>
</feature>
<gene>
    <name evidence="2" type="ORF">ADN01_03585</name>
</gene>
<name>A0A0P6Y253_9CHLR</name>
<proteinExistence type="predicted"/>
<dbReference type="PROSITE" id="PS51787">
    <property type="entry name" value="LON_N"/>
    <property type="match status" value="1"/>
</dbReference>
<dbReference type="Pfam" id="PF02190">
    <property type="entry name" value="LON_substr_bdg"/>
    <property type="match status" value="1"/>
</dbReference>
<dbReference type="SUPFAM" id="SSF88697">
    <property type="entry name" value="PUA domain-like"/>
    <property type="match status" value="1"/>
</dbReference>
<organism evidence="2 3">
    <name type="scientific">Levilinea saccharolytica</name>
    <dbReference type="NCBI Taxonomy" id="229921"/>
    <lineage>
        <taxon>Bacteria</taxon>
        <taxon>Bacillati</taxon>
        <taxon>Chloroflexota</taxon>
        <taxon>Anaerolineae</taxon>
        <taxon>Anaerolineales</taxon>
        <taxon>Anaerolineaceae</taxon>
        <taxon>Levilinea</taxon>
    </lineage>
</organism>
<comment type="caution">
    <text evidence="2">The sequence shown here is derived from an EMBL/GenBank/DDBJ whole genome shotgun (WGS) entry which is preliminary data.</text>
</comment>
<dbReference type="SMART" id="SM00464">
    <property type="entry name" value="LON"/>
    <property type="match status" value="1"/>
</dbReference>
<dbReference type="Proteomes" id="UP000050501">
    <property type="component" value="Unassembled WGS sequence"/>
</dbReference>
<evidence type="ECO:0000259" key="1">
    <source>
        <dbReference type="PROSITE" id="PS51787"/>
    </source>
</evidence>
<sequence length="220" mass="25050">MYDLPLFPLHTVLFPGMPIHLHIFEPRYREMMRLCLDDQRPFGVVLIRQGMEALGPLADPFPVGTTAHITEVATLPDGRMNLVALGDERFRILSIDRSHAYLTAQVESLPLNTAHTLQVARGGHLLRKYLARYIRLLARTGLRDLMELNQLEMPDDPMFLTYLAAALLQLPAVEKQALLEDVCGQDLQAHVLRLYSREIPLLARLLGIEERRAERAAWLN</sequence>
<dbReference type="EMBL" id="LGCM01000014">
    <property type="protein sequence ID" value="KPL89961.1"/>
    <property type="molecule type" value="Genomic_DNA"/>
</dbReference>
<protein>
    <recommendedName>
        <fullName evidence="1">Lon N-terminal domain-containing protein</fullName>
    </recommendedName>
</protein>
<dbReference type="InterPro" id="IPR015947">
    <property type="entry name" value="PUA-like_sf"/>
</dbReference>
<dbReference type="AlphaFoldDB" id="A0A0P6Y253"/>
<accession>A0A0P6Y253</accession>
<dbReference type="RefSeq" id="WP_062416860.1">
    <property type="nucleotide sequence ID" value="NZ_DF967974.1"/>
</dbReference>
<dbReference type="PANTHER" id="PTHR46732">
    <property type="entry name" value="ATP-DEPENDENT PROTEASE LA (LON) DOMAIN PROTEIN"/>
    <property type="match status" value="1"/>
</dbReference>
<dbReference type="STRING" id="229921.ADN01_03585"/>
<dbReference type="PATRIC" id="fig|229921.5.peg.3100"/>
<evidence type="ECO:0000313" key="3">
    <source>
        <dbReference type="Proteomes" id="UP000050501"/>
    </source>
</evidence>
<dbReference type="InterPro" id="IPR003111">
    <property type="entry name" value="Lon_prtase_N"/>
</dbReference>
<evidence type="ECO:0000313" key="2">
    <source>
        <dbReference type="EMBL" id="KPL89961.1"/>
    </source>
</evidence>
<dbReference type="PANTHER" id="PTHR46732:SF8">
    <property type="entry name" value="ATP-DEPENDENT PROTEASE LA (LON) DOMAIN PROTEIN"/>
    <property type="match status" value="1"/>
</dbReference>
<dbReference type="InterPro" id="IPR046336">
    <property type="entry name" value="Lon_prtase_N_sf"/>
</dbReference>